<evidence type="ECO:0000313" key="3">
    <source>
        <dbReference type="WBParaSite" id="maker-unitig_10581-snap-gene-0.2-mRNA-1"/>
    </source>
</evidence>
<organism evidence="2 3">
    <name type="scientific">Macrostomum lignano</name>
    <dbReference type="NCBI Taxonomy" id="282301"/>
    <lineage>
        <taxon>Eukaryota</taxon>
        <taxon>Metazoa</taxon>
        <taxon>Spiralia</taxon>
        <taxon>Lophotrochozoa</taxon>
        <taxon>Platyhelminthes</taxon>
        <taxon>Rhabditophora</taxon>
        <taxon>Macrostomorpha</taxon>
        <taxon>Macrostomida</taxon>
        <taxon>Macrostomidae</taxon>
        <taxon>Macrostomum</taxon>
    </lineage>
</organism>
<dbReference type="Proteomes" id="UP000095280">
    <property type="component" value="Unplaced"/>
</dbReference>
<feature type="region of interest" description="Disordered" evidence="1">
    <location>
        <begin position="83"/>
        <end position="113"/>
    </location>
</feature>
<keyword evidence="2" id="KW-1185">Reference proteome</keyword>
<dbReference type="WBParaSite" id="maker-unitig_10581-snap-gene-0.2-mRNA-1">
    <property type="protein sequence ID" value="maker-unitig_10581-snap-gene-0.2-mRNA-1"/>
    <property type="gene ID" value="maker-unitig_10581-snap-gene-0.2"/>
</dbReference>
<name>A0A1I8F142_9PLAT</name>
<accession>A0A1I8F142</accession>
<protein>
    <submittedName>
        <fullName evidence="3">Uncharacterized protein</fullName>
    </submittedName>
</protein>
<proteinExistence type="predicted"/>
<reference evidence="3" key="1">
    <citation type="submission" date="2016-11" db="UniProtKB">
        <authorList>
            <consortium name="WormBaseParasite"/>
        </authorList>
    </citation>
    <scope>IDENTIFICATION</scope>
</reference>
<evidence type="ECO:0000256" key="1">
    <source>
        <dbReference type="SAM" id="MobiDB-lite"/>
    </source>
</evidence>
<sequence length="113" mass="11416">MRATSTPRTGTCLSTLLFDSSNGTLAKLWLASRSCSSSRPAAVTTLIEALKSPTAKTTPWTLCHQLALASAAALASAGRSECRSSRISSSSTRPRPATSAGGTATEAAGLGSS</sequence>
<evidence type="ECO:0000313" key="2">
    <source>
        <dbReference type="Proteomes" id="UP000095280"/>
    </source>
</evidence>
<dbReference type="AlphaFoldDB" id="A0A1I8F142"/>